<dbReference type="PANTHER" id="PTHR23050">
    <property type="entry name" value="CALCIUM BINDING PROTEIN"/>
    <property type="match status" value="1"/>
</dbReference>
<dbReference type="Gene3D" id="1.10.238.10">
    <property type="entry name" value="EF-hand"/>
    <property type="match status" value="2"/>
</dbReference>
<dbReference type="PROSITE" id="PS50222">
    <property type="entry name" value="EF_HAND_2"/>
    <property type="match status" value="4"/>
</dbReference>
<accession>A0AAD5JSS8</accession>
<dbReference type="Proteomes" id="UP001064489">
    <property type="component" value="Chromosome 9"/>
</dbReference>
<dbReference type="InterPro" id="IPR050145">
    <property type="entry name" value="Centrin_CML-like"/>
</dbReference>
<feature type="domain" description="EF-hand" evidence="3">
    <location>
        <begin position="185"/>
        <end position="220"/>
    </location>
</feature>
<sequence>MAIKSRNISADGKREMTINEFKRWLKKFDADKDGKISRKELAEAVHVSGGWFAKLKAKREIRKVDSNGNGYVDESEFKNLVKFAEKQLGDSHALCRVFKKSTQVSKTKEEKTNNGRTINVLEKETDGGFSDTPTETANNNADEFLAPFVLSDKANSNTAAHMYSLGVDFSSNQIQRICVDGKREMTMDEFMRWMKKFDADKDGRISRQELAEAVRVSGGWFARLKARRGVRSVDRNGNGYIDDSEIKGLVEFAEKHLGVRIFHL</sequence>
<proteinExistence type="predicted"/>
<dbReference type="PROSITE" id="PS00018">
    <property type="entry name" value="EF_HAND_1"/>
    <property type="match status" value="4"/>
</dbReference>
<dbReference type="GO" id="GO:0005509">
    <property type="term" value="F:calcium ion binding"/>
    <property type="evidence" value="ECO:0007669"/>
    <property type="project" value="InterPro"/>
</dbReference>
<gene>
    <name evidence="4" type="ORF">LWI28_000105</name>
</gene>
<keyword evidence="1" id="KW-0677">Repeat</keyword>
<name>A0AAD5JSS8_ACENE</name>
<comment type="caution">
    <text evidence="4">The sequence shown here is derived from an EMBL/GenBank/DDBJ whole genome shotgun (WGS) entry which is preliminary data.</text>
</comment>
<dbReference type="SUPFAM" id="SSF47473">
    <property type="entry name" value="EF-hand"/>
    <property type="match status" value="1"/>
</dbReference>
<feature type="domain" description="EF-hand" evidence="3">
    <location>
        <begin position="221"/>
        <end position="256"/>
    </location>
</feature>
<keyword evidence="5" id="KW-1185">Reference proteome</keyword>
<dbReference type="InterPro" id="IPR011992">
    <property type="entry name" value="EF-hand-dom_pair"/>
</dbReference>
<organism evidence="4 5">
    <name type="scientific">Acer negundo</name>
    <name type="common">Box elder</name>
    <dbReference type="NCBI Taxonomy" id="4023"/>
    <lineage>
        <taxon>Eukaryota</taxon>
        <taxon>Viridiplantae</taxon>
        <taxon>Streptophyta</taxon>
        <taxon>Embryophyta</taxon>
        <taxon>Tracheophyta</taxon>
        <taxon>Spermatophyta</taxon>
        <taxon>Magnoliopsida</taxon>
        <taxon>eudicotyledons</taxon>
        <taxon>Gunneridae</taxon>
        <taxon>Pentapetalae</taxon>
        <taxon>rosids</taxon>
        <taxon>malvids</taxon>
        <taxon>Sapindales</taxon>
        <taxon>Sapindaceae</taxon>
        <taxon>Hippocastanoideae</taxon>
        <taxon>Acereae</taxon>
        <taxon>Acer</taxon>
    </lineage>
</organism>
<reference evidence="4" key="1">
    <citation type="journal article" date="2022" name="Plant J.">
        <title>Strategies of tolerance reflected in two North American maple genomes.</title>
        <authorList>
            <person name="McEvoy S.L."/>
            <person name="Sezen U.U."/>
            <person name="Trouern-Trend A."/>
            <person name="McMahon S.M."/>
            <person name="Schaberg P.G."/>
            <person name="Yang J."/>
            <person name="Wegrzyn J.L."/>
            <person name="Swenson N.G."/>
        </authorList>
    </citation>
    <scope>NUCLEOTIDE SEQUENCE</scope>
    <source>
        <strain evidence="4">91603</strain>
    </source>
</reference>
<dbReference type="Pfam" id="PF13202">
    <property type="entry name" value="EF-hand_5"/>
    <property type="match status" value="3"/>
</dbReference>
<reference evidence="4" key="2">
    <citation type="submission" date="2023-02" db="EMBL/GenBank/DDBJ databases">
        <authorList>
            <person name="Swenson N.G."/>
            <person name="Wegrzyn J.L."/>
            <person name="Mcevoy S.L."/>
        </authorList>
    </citation>
    <scope>NUCLEOTIDE SEQUENCE</scope>
    <source>
        <strain evidence="4">91603</strain>
        <tissue evidence="4">Leaf</tissue>
    </source>
</reference>
<evidence type="ECO:0000313" key="5">
    <source>
        <dbReference type="Proteomes" id="UP001064489"/>
    </source>
</evidence>
<protein>
    <recommendedName>
        <fullName evidence="3">EF-hand domain-containing protein</fullName>
    </recommendedName>
</protein>
<evidence type="ECO:0000259" key="3">
    <source>
        <dbReference type="PROSITE" id="PS50222"/>
    </source>
</evidence>
<feature type="domain" description="EF-hand" evidence="3">
    <location>
        <begin position="16"/>
        <end position="51"/>
    </location>
</feature>
<dbReference type="CDD" id="cd00051">
    <property type="entry name" value="EFh"/>
    <property type="match status" value="2"/>
</dbReference>
<dbReference type="InterPro" id="IPR002048">
    <property type="entry name" value="EF_hand_dom"/>
</dbReference>
<feature type="domain" description="EF-hand" evidence="3">
    <location>
        <begin position="52"/>
        <end position="87"/>
    </location>
</feature>
<dbReference type="InterPro" id="IPR018247">
    <property type="entry name" value="EF_Hand_1_Ca_BS"/>
</dbReference>
<dbReference type="Pfam" id="PF00036">
    <property type="entry name" value="EF-hand_1"/>
    <property type="match status" value="1"/>
</dbReference>
<dbReference type="SMART" id="SM00054">
    <property type="entry name" value="EFh"/>
    <property type="match status" value="4"/>
</dbReference>
<evidence type="ECO:0000313" key="4">
    <source>
        <dbReference type="EMBL" id="KAI9199894.1"/>
    </source>
</evidence>
<dbReference type="AlphaFoldDB" id="A0AAD5JSS8"/>
<dbReference type="EMBL" id="JAJSOW010000001">
    <property type="protein sequence ID" value="KAI9199894.1"/>
    <property type="molecule type" value="Genomic_DNA"/>
</dbReference>
<keyword evidence="2" id="KW-0106">Calcium</keyword>
<evidence type="ECO:0000256" key="1">
    <source>
        <dbReference type="ARBA" id="ARBA00022737"/>
    </source>
</evidence>
<evidence type="ECO:0000256" key="2">
    <source>
        <dbReference type="ARBA" id="ARBA00022837"/>
    </source>
</evidence>